<accession>I4C8G7</accession>
<reference evidence="7" key="1">
    <citation type="submission" date="2012-06" db="EMBL/GenBank/DDBJ databases">
        <title>Complete sequence of chromosome of Desulfomonile tiedjei DSM 6799.</title>
        <authorList>
            <person name="Lucas S."/>
            <person name="Copeland A."/>
            <person name="Lapidus A."/>
            <person name="Glavina del Rio T."/>
            <person name="Dalin E."/>
            <person name="Tice H."/>
            <person name="Bruce D."/>
            <person name="Goodwin L."/>
            <person name="Pitluck S."/>
            <person name="Peters L."/>
            <person name="Ovchinnikova G."/>
            <person name="Zeytun A."/>
            <person name="Lu M."/>
            <person name="Kyrpides N."/>
            <person name="Mavromatis K."/>
            <person name="Ivanova N."/>
            <person name="Brettin T."/>
            <person name="Detter J.C."/>
            <person name="Han C."/>
            <person name="Larimer F."/>
            <person name="Land M."/>
            <person name="Hauser L."/>
            <person name="Markowitz V."/>
            <person name="Cheng J.-F."/>
            <person name="Hugenholtz P."/>
            <person name="Woyke T."/>
            <person name="Wu D."/>
            <person name="Spring S."/>
            <person name="Schroeder M."/>
            <person name="Brambilla E."/>
            <person name="Klenk H.-P."/>
            <person name="Eisen J.A."/>
        </authorList>
    </citation>
    <scope>NUCLEOTIDE SEQUENCE [LARGE SCALE GENOMIC DNA]</scope>
    <source>
        <strain evidence="7">ATCC 49306 / DSM 6799 / DCB-1</strain>
    </source>
</reference>
<keyword evidence="2 5" id="KW-0812">Transmembrane</keyword>
<keyword evidence="4 5" id="KW-0472">Membrane</keyword>
<evidence type="ECO:0000256" key="5">
    <source>
        <dbReference type="SAM" id="Phobius"/>
    </source>
</evidence>
<evidence type="ECO:0000313" key="6">
    <source>
        <dbReference type="EMBL" id="AFM25858.1"/>
    </source>
</evidence>
<evidence type="ECO:0000256" key="4">
    <source>
        <dbReference type="ARBA" id="ARBA00023136"/>
    </source>
</evidence>
<dbReference type="OrthoDB" id="5417332at2"/>
<dbReference type="InterPro" id="IPR007318">
    <property type="entry name" value="Phopholipid_MeTrfase"/>
</dbReference>
<dbReference type="eggNOG" id="COG2020">
    <property type="taxonomic scope" value="Bacteria"/>
</dbReference>
<dbReference type="KEGG" id="dti:Desti_3197"/>
<evidence type="ECO:0000256" key="2">
    <source>
        <dbReference type="ARBA" id="ARBA00022692"/>
    </source>
</evidence>
<sequence>MEIIIVQVLGVFTFLIGSVWLGTWIRRAPDKDTAEKASRISHLLFWSCLVLPGSIGLLYPGLTRYDSILGVPSLPLQSPAFAGGLVLLLVGIGFLVRSNHALIRLGRGIAAFLLTRQVVSEQVYHWGRNPMSLGYYLACIGMGLMAGSTTVTLGALFLIIPVHMFNLRYFEERELELRYGQPYLEYKRRVPFLLPKLGRG</sequence>
<dbReference type="Pfam" id="PF04191">
    <property type="entry name" value="PEMT"/>
    <property type="match status" value="1"/>
</dbReference>
<feature type="transmembrane region" description="Helical" evidence="5">
    <location>
        <begin position="74"/>
        <end position="96"/>
    </location>
</feature>
<feature type="transmembrane region" description="Helical" evidence="5">
    <location>
        <begin position="6"/>
        <end position="23"/>
    </location>
</feature>
<dbReference type="HOGENOM" id="CLU_118031_0_0_7"/>
<name>I4C8G7_DESTA</name>
<evidence type="ECO:0000313" key="7">
    <source>
        <dbReference type="Proteomes" id="UP000006055"/>
    </source>
</evidence>
<feature type="transmembrane region" description="Helical" evidence="5">
    <location>
        <begin position="43"/>
        <end position="62"/>
    </location>
</feature>
<feature type="transmembrane region" description="Helical" evidence="5">
    <location>
        <begin position="133"/>
        <end position="160"/>
    </location>
</feature>
<dbReference type="AlphaFoldDB" id="I4C8G7"/>
<evidence type="ECO:0008006" key="8">
    <source>
        <dbReference type="Google" id="ProtNLM"/>
    </source>
</evidence>
<proteinExistence type="predicted"/>
<organism evidence="6 7">
    <name type="scientific">Desulfomonile tiedjei (strain ATCC 49306 / DSM 6799 / DCB-1)</name>
    <dbReference type="NCBI Taxonomy" id="706587"/>
    <lineage>
        <taxon>Bacteria</taxon>
        <taxon>Pseudomonadati</taxon>
        <taxon>Thermodesulfobacteriota</taxon>
        <taxon>Desulfomonilia</taxon>
        <taxon>Desulfomonilales</taxon>
        <taxon>Desulfomonilaceae</taxon>
        <taxon>Desulfomonile</taxon>
    </lineage>
</organism>
<evidence type="ECO:0000256" key="3">
    <source>
        <dbReference type="ARBA" id="ARBA00022989"/>
    </source>
</evidence>
<dbReference type="GO" id="GO:0012505">
    <property type="term" value="C:endomembrane system"/>
    <property type="evidence" value="ECO:0007669"/>
    <property type="project" value="UniProtKB-SubCell"/>
</dbReference>
<dbReference type="RefSeq" id="WP_014810995.1">
    <property type="nucleotide sequence ID" value="NC_018025.1"/>
</dbReference>
<protein>
    <recommendedName>
        <fullName evidence="8">Isoprenylcysteine carboxylmethyltransferase family protein</fullName>
    </recommendedName>
</protein>
<evidence type="ECO:0000256" key="1">
    <source>
        <dbReference type="ARBA" id="ARBA00004127"/>
    </source>
</evidence>
<dbReference type="Gene3D" id="1.20.120.1630">
    <property type="match status" value="1"/>
</dbReference>
<dbReference type="EMBL" id="CP003360">
    <property type="protein sequence ID" value="AFM25858.1"/>
    <property type="molecule type" value="Genomic_DNA"/>
</dbReference>
<dbReference type="STRING" id="706587.Desti_3197"/>
<keyword evidence="3 5" id="KW-1133">Transmembrane helix</keyword>
<comment type="subcellular location">
    <subcellularLocation>
        <location evidence="1">Endomembrane system</location>
        <topology evidence="1">Multi-pass membrane protein</topology>
    </subcellularLocation>
</comment>
<gene>
    <name evidence="6" type="ordered locus">Desti_3197</name>
</gene>
<keyword evidence="7" id="KW-1185">Reference proteome</keyword>
<dbReference type="Proteomes" id="UP000006055">
    <property type="component" value="Chromosome"/>
</dbReference>